<accession>A0A4R7RZJ2</accession>
<keyword evidence="1" id="KW-0732">Signal</keyword>
<name>A0A4R7RZJ2_9BACT</name>
<proteinExistence type="predicted"/>
<keyword evidence="3" id="KW-1185">Reference proteome</keyword>
<protein>
    <recommendedName>
        <fullName evidence="4">HEAT repeat domain-containing protein</fullName>
    </recommendedName>
</protein>
<sequence>MQVMNFPPIFHTLFFLALTSVFTGLHAQEPKGRWTPPPLNGSPWKHGPTEVSFPAMLGGYRFAGHFDYADGGVLLRYENLQEQARMDLFLFKTNEALPTVDDKHRRLLMEMDIVIQDFESMVQQRRYKNLVIGEVFGGELALWQKQSVPIASRTFTATRLGISNEGSAEAAVRQWVGVTILDDYLITIRHMRPAATGDAGEESMKRIVGLVFQLLKDPALRSHIRELVDAYLKDPFSEHGVQASGAVLAYLKQTPYFPISIPEVPVSDWLAHCKAIAPGTEEDLLRAFMLGSAKAAFASGDADTCLKEGSRQFAKVYRILVAKHPGISRPEMESFATAAENGEGHLWLKDYELRK</sequence>
<feature type="signal peptide" evidence="1">
    <location>
        <begin position="1"/>
        <end position="27"/>
    </location>
</feature>
<gene>
    <name evidence="2" type="ORF">EI77_02611</name>
</gene>
<dbReference type="Proteomes" id="UP000295662">
    <property type="component" value="Unassembled WGS sequence"/>
</dbReference>
<dbReference type="EMBL" id="SOCA01000004">
    <property type="protein sequence ID" value="TDU70566.1"/>
    <property type="molecule type" value="Genomic_DNA"/>
</dbReference>
<feature type="chain" id="PRO_5020613406" description="HEAT repeat domain-containing protein" evidence="1">
    <location>
        <begin position="28"/>
        <end position="355"/>
    </location>
</feature>
<evidence type="ECO:0000313" key="3">
    <source>
        <dbReference type="Proteomes" id="UP000295662"/>
    </source>
</evidence>
<organism evidence="2 3">
    <name type="scientific">Prosthecobacter fusiformis</name>
    <dbReference type="NCBI Taxonomy" id="48464"/>
    <lineage>
        <taxon>Bacteria</taxon>
        <taxon>Pseudomonadati</taxon>
        <taxon>Verrucomicrobiota</taxon>
        <taxon>Verrucomicrobiia</taxon>
        <taxon>Verrucomicrobiales</taxon>
        <taxon>Verrucomicrobiaceae</taxon>
        <taxon>Prosthecobacter</taxon>
    </lineage>
</organism>
<evidence type="ECO:0000313" key="2">
    <source>
        <dbReference type="EMBL" id="TDU70566.1"/>
    </source>
</evidence>
<evidence type="ECO:0000256" key="1">
    <source>
        <dbReference type="SAM" id="SignalP"/>
    </source>
</evidence>
<dbReference type="AlphaFoldDB" id="A0A4R7RZJ2"/>
<comment type="caution">
    <text evidence="2">The sequence shown here is derived from an EMBL/GenBank/DDBJ whole genome shotgun (WGS) entry which is preliminary data.</text>
</comment>
<reference evidence="2 3" key="1">
    <citation type="submission" date="2019-03" db="EMBL/GenBank/DDBJ databases">
        <title>Genomic Encyclopedia of Archaeal and Bacterial Type Strains, Phase II (KMG-II): from individual species to whole genera.</title>
        <authorList>
            <person name="Goeker M."/>
        </authorList>
    </citation>
    <scope>NUCLEOTIDE SEQUENCE [LARGE SCALE GENOMIC DNA]</scope>
    <source>
        <strain evidence="2 3">ATCC 25309</strain>
    </source>
</reference>
<evidence type="ECO:0008006" key="4">
    <source>
        <dbReference type="Google" id="ProtNLM"/>
    </source>
</evidence>